<gene>
    <name evidence="1" type="ORF">E3O21_09810</name>
</gene>
<comment type="caution">
    <text evidence="1">The sequence shown here is derived from an EMBL/GenBank/DDBJ whole genome shotgun (WGS) entry which is preliminary data.</text>
</comment>
<dbReference type="EMBL" id="SOFD01000025">
    <property type="protein sequence ID" value="TFB77180.1"/>
    <property type="molecule type" value="Genomic_DNA"/>
</dbReference>
<accession>A0ABY2I1N4</accession>
<dbReference type="Proteomes" id="UP000298252">
    <property type="component" value="Unassembled WGS sequence"/>
</dbReference>
<organism evidence="1 2">
    <name type="scientific">Cryobacterium flavum</name>
    <dbReference type="NCBI Taxonomy" id="1424659"/>
    <lineage>
        <taxon>Bacteria</taxon>
        <taxon>Bacillati</taxon>
        <taxon>Actinomycetota</taxon>
        <taxon>Actinomycetes</taxon>
        <taxon>Micrococcales</taxon>
        <taxon>Microbacteriaceae</taxon>
        <taxon>Cryobacterium</taxon>
    </lineage>
</organism>
<evidence type="ECO:0000313" key="2">
    <source>
        <dbReference type="Proteomes" id="UP000298252"/>
    </source>
</evidence>
<sequence>MLVAQTVTAVCAGLPGTPRIAALAAGWSVTSATGSMALCPTVADVWLALLSRSGPNFHQAIDARALVEDPDGLAAQVLALGQHLARQRPLAGAQYGTASLVRVIRDYAAPS</sequence>
<keyword evidence="2" id="KW-1185">Reference proteome</keyword>
<name>A0ABY2I1N4_9MICO</name>
<reference evidence="1 2" key="1">
    <citation type="submission" date="2019-03" db="EMBL/GenBank/DDBJ databases">
        <title>Genomics of glacier-inhabiting Cryobacterium strains.</title>
        <authorList>
            <person name="Liu Q."/>
            <person name="Xin Y.-H."/>
        </authorList>
    </citation>
    <scope>NUCLEOTIDE SEQUENCE [LARGE SCALE GENOMIC DNA]</scope>
    <source>
        <strain evidence="1 2">Hh8</strain>
    </source>
</reference>
<dbReference type="RefSeq" id="WP_134505233.1">
    <property type="nucleotide sequence ID" value="NZ_FNIB01000005.1"/>
</dbReference>
<proteinExistence type="predicted"/>
<protein>
    <submittedName>
        <fullName evidence="1">Uncharacterized protein</fullName>
    </submittedName>
</protein>
<evidence type="ECO:0000313" key="1">
    <source>
        <dbReference type="EMBL" id="TFB77180.1"/>
    </source>
</evidence>